<evidence type="ECO:0000259" key="2">
    <source>
        <dbReference type="Pfam" id="PF02719"/>
    </source>
</evidence>
<dbReference type="SUPFAM" id="SSF51735">
    <property type="entry name" value="NAD(P)-binding Rossmann-fold domains"/>
    <property type="match status" value="1"/>
</dbReference>
<dbReference type="PANTHER" id="PTHR43318:SF1">
    <property type="entry name" value="POLYSACCHARIDE BIOSYNTHESIS PROTEIN EPSC-RELATED"/>
    <property type="match status" value="1"/>
</dbReference>
<dbReference type="PANTHER" id="PTHR43318">
    <property type="entry name" value="UDP-N-ACETYLGLUCOSAMINE 4,6-DEHYDRATASE"/>
    <property type="match status" value="1"/>
</dbReference>
<evidence type="ECO:0000313" key="3">
    <source>
        <dbReference type="EMBL" id="OQX91309.1"/>
    </source>
</evidence>
<dbReference type="Pfam" id="PF02719">
    <property type="entry name" value="Polysacc_synt_2"/>
    <property type="match status" value="1"/>
</dbReference>
<evidence type="ECO:0000313" key="4">
    <source>
        <dbReference type="Proteomes" id="UP000192611"/>
    </source>
</evidence>
<dbReference type="Gene3D" id="3.40.50.720">
    <property type="entry name" value="NAD(P)-binding Rossmann-like Domain"/>
    <property type="match status" value="1"/>
</dbReference>
<gene>
    <name evidence="3" type="ORF">B6D57_00290</name>
</gene>
<reference evidence="4" key="1">
    <citation type="submission" date="2017-03" db="EMBL/GenBank/DDBJ databases">
        <title>Novel pathways for hydrocarbon cycling and metabolic interdependencies in hydrothermal sediment communities.</title>
        <authorList>
            <person name="Dombrowski N."/>
            <person name="Seitz K."/>
            <person name="Teske A."/>
            <person name="Baker B."/>
        </authorList>
    </citation>
    <scope>NUCLEOTIDE SEQUENCE [LARGE SCALE GENOMIC DNA]</scope>
</reference>
<comment type="caution">
    <text evidence="3">The sequence shown here is derived from an EMBL/GenBank/DDBJ whole genome shotgun (WGS) entry which is preliminary data.</text>
</comment>
<protein>
    <recommendedName>
        <fullName evidence="2">Polysaccharide biosynthesis protein CapD-like domain-containing protein</fullName>
    </recommendedName>
</protein>
<organism evidence="3 4">
    <name type="scientific">Candidatus Coatesbacteria bacterium 4484_99</name>
    <dbReference type="NCBI Taxonomy" id="1970774"/>
    <lineage>
        <taxon>Bacteria</taxon>
        <taxon>Candidatus Coatesiibacteriota</taxon>
    </lineage>
</organism>
<name>A0A1W9S399_9BACT</name>
<dbReference type="Proteomes" id="UP000192611">
    <property type="component" value="Unassembled WGS sequence"/>
</dbReference>
<evidence type="ECO:0000256" key="1">
    <source>
        <dbReference type="ARBA" id="ARBA00007430"/>
    </source>
</evidence>
<accession>A0A1W9S399</accession>
<dbReference type="AlphaFoldDB" id="A0A1W9S399"/>
<dbReference type="InterPro" id="IPR051203">
    <property type="entry name" value="Polysaccharide_Synthase-Rel"/>
</dbReference>
<feature type="domain" description="Polysaccharide biosynthesis protein CapD-like" evidence="2">
    <location>
        <begin position="2"/>
        <end position="112"/>
    </location>
</feature>
<dbReference type="EMBL" id="NATQ01000003">
    <property type="protein sequence ID" value="OQX91309.1"/>
    <property type="molecule type" value="Genomic_DNA"/>
</dbReference>
<comment type="similarity">
    <text evidence="1">Belongs to the polysaccharide synthase family.</text>
</comment>
<sequence>MVEMFKKQIEVGGPITITHPDMERYFMTISEAVQLVIQATAIGSAGDILVLDVGEPIKIVDLAKDLISLYGRNPKSIKIDYIGIRKREKLCEELFSQDEEIKPTRIPEIRIAVPPKIDETYLIERINRLVEKSISMDYEGVIEEVKALIPTYKR</sequence>
<proteinExistence type="inferred from homology"/>
<dbReference type="InterPro" id="IPR003869">
    <property type="entry name" value="Polysac_CapD-like"/>
</dbReference>
<dbReference type="InterPro" id="IPR036291">
    <property type="entry name" value="NAD(P)-bd_dom_sf"/>
</dbReference>